<name>A0A4Q6XW76_9SPHN</name>
<dbReference type="RefSeq" id="WP_130156784.1">
    <property type="nucleotide sequence ID" value="NZ_SGIS01000012.1"/>
</dbReference>
<dbReference type="AlphaFoldDB" id="A0A4Q6XW76"/>
<keyword evidence="1" id="KW-0472">Membrane</keyword>
<evidence type="ECO:0000313" key="3">
    <source>
        <dbReference type="Proteomes" id="UP000292085"/>
    </source>
</evidence>
<dbReference type="EMBL" id="SGIS01000012">
    <property type="protein sequence ID" value="RZF64620.1"/>
    <property type="molecule type" value="Genomic_DNA"/>
</dbReference>
<sequence length="115" mass="12157">MTILFALGLPVMLLLYLLLAYRGAQAVRQLYPDWAPRRFVTVSCFAGPMLVLAVGLVVAWILSGRPSGSDRYGQTGGGIAFIAINLLALLVAIPAAAVGYIAARRILASENHGSS</sequence>
<feature type="transmembrane region" description="Helical" evidence="1">
    <location>
        <begin position="75"/>
        <end position="103"/>
    </location>
</feature>
<gene>
    <name evidence="2" type="ORF">EWE75_09475</name>
</gene>
<proteinExistence type="predicted"/>
<feature type="transmembrane region" description="Helical" evidence="1">
    <location>
        <begin position="40"/>
        <end position="63"/>
    </location>
</feature>
<comment type="caution">
    <text evidence="2">The sequence shown here is derived from an EMBL/GenBank/DDBJ whole genome shotgun (WGS) entry which is preliminary data.</text>
</comment>
<dbReference type="Proteomes" id="UP000292085">
    <property type="component" value="Unassembled WGS sequence"/>
</dbReference>
<reference evidence="2 3" key="1">
    <citation type="submission" date="2019-02" db="EMBL/GenBank/DDBJ databases">
        <authorList>
            <person name="Li Y."/>
        </authorList>
    </citation>
    <scope>NUCLEOTIDE SEQUENCE [LARGE SCALE GENOMIC DNA]</scope>
    <source>
        <strain evidence="2 3">3-7</strain>
    </source>
</reference>
<evidence type="ECO:0000256" key="1">
    <source>
        <dbReference type="SAM" id="Phobius"/>
    </source>
</evidence>
<accession>A0A4Q6XW76</accession>
<protein>
    <submittedName>
        <fullName evidence="2">Uncharacterized protein</fullName>
    </submittedName>
</protein>
<evidence type="ECO:0000313" key="2">
    <source>
        <dbReference type="EMBL" id="RZF64620.1"/>
    </source>
</evidence>
<keyword evidence="3" id="KW-1185">Reference proteome</keyword>
<organism evidence="2 3">
    <name type="scientific">Sphingomonas populi</name>
    <dbReference type="NCBI Taxonomy" id="2484750"/>
    <lineage>
        <taxon>Bacteria</taxon>
        <taxon>Pseudomonadati</taxon>
        <taxon>Pseudomonadota</taxon>
        <taxon>Alphaproteobacteria</taxon>
        <taxon>Sphingomonadales</taxon>
        <taxon>Sphingomonadaceae</taxon>
        <taxon>Sphingomonas</taxon>
    </lineage>
</organism>
<keyword evidence="1" id="KW-1133">Transmembrane helix</keyword>
<keyword evidence="1" id="KW-0812">Transmembrane</keyword>